<dbReference type="GO" id="GO:0036222">
    <property type="term" value="F:XTP diphosphatase activity"/>
    <property type="evidence" value="ECO:0007669"/>
    <property type="project" value="UniProtKB-UniRule"/>
</dbReference>
<evidence type="ECO:0000256" key="10">
    <source>
        <dbReference type="HAMAP-Rule" id="MF_01405"/>
    </source>
</evidence>
<dbReference type="Gene3D" id="3.90.950.10">
    <property type="match status" value="1"/>
</dbReference>
<evidence type="ECO:0000313" key="13">
    <source>
        <dbReference type="Proteomes" id="UP000279029"/>
    </source>
</evidence>
<dbReference type="EMBL" id="LR130778">
    <property type="protein sequence ID" value="VDN47380.1"/>
    <property type="molecule type" value="Genomic_DNA"/>
</dbReference>
<dbReference type="FunFam" id="3.90.950.10:FF:000001">
    <property type="entry name" value="dITP/XTP pyrophosphatase"/>
    <property type="match status" value="1"/>
</dbReference>
<dbReference type="InterPro" id="IPR002637">
    <property type="entry name" value="RdgB/HAM1"/>
</dbReference>
<feature type="binding site" evidence="10">
    <location>
        <begin position="154"/>
        <end position="157"/>
    </location>
    <ligand>
        <name>substrate</name>
    </ligand>
</feature>
<dbReference type="GO" id="GO:0046872">
    <property type="term" value="F:metal ion binding"/>
    <property type="evidence" value="ECO:0007669"/>
    <property type="project" value="UniProtKB-KW"/>
</dbReference>
<dbReference type="OrthoDB" id="9807456at2"/>
<dbReference type="InterPro" id="IPR020922">
    <property type="entry name" value="dITP/XTP_pyrophosphatase"/>
</dbReference>
<evidence type="ECO:0000256" key="7">
    <source>
        <dbReference type="ARBA" id="ARBA00023080"/>
    </source>
</evidence>
<dbReference type="GO" id="GO:0009146">
    <property type="term" value="P:purine nucleoside triphosphate catabolic process"/>
    <property type="evidence" value="ECO:0007669"/>
    <property type="project" value="UniProtKB-UniRule"/>
</dbReference>
<evidence type="ECO:0000256" key="6">
    <source>
        <dbReference type="ARBA" id="ARBA00022842"/>
    </source>
</evidence>
<feature type="binding site" evidence="10">
    <location>
        <position position="177"/>
    </location>
    <ligand>
        <name>substrate</name>
    </ligand>
</feature>
<dbReference type="AlphaFoldDB" id="A0A3P7P1K6"/>
<dbReference type="RefSeq" id="WP_125136698.1">
    <property type="nucleotide sequence ID" value="NZ_LR130778.1"/>
</dbReference>
<reference evidence="12 13" key="1">
    <citation type="submission" date="2018-09" db="EMBL/GenBank/DDBJ databases">
        <authorList>
            <person name="Postec A."/>
        </authorList>
    </citation>
    <scope>NUCLEOTIDE SEQUENCE [LARGE SCALE GENOMIC DNA]</scope>
    <source>
        <strain evidence="12">70B-A</strain>
    </source>
</reference>
<comment type="function">
    <text evidence="10">Pyrophosphatase that catalyzes the hydrolysis of nucleoside triphosphates to their monophosphate derivatives, with a high preference for the non-canonical purine nucleotides XTP (xanthosine triphosphate), dITP (deoxyinosine triphosphate) and ITP. Seems to function as a house-cleaning enzyme that removes non-canonical purine nucleotides from the nucleotide pool, thus preventing their incorporation into DNA/RNA and avoiding chromosomal lesions.</text>
</comment>
<dbReference type="Proteomes" id="UP000279029">
    <property type="component" value="Chromosome"/>
</dbReference>
<comment type="catalytic activity">
    <reaction evidence="10">
        <text>ITP + H2O = IMP + diphosphate + H(+)</text>
        <dbReference type="Rhea" id="RHEA:29399"/>
        <dbReference type="ChEBI" id="CHEBI:15377"/>
        <dbReference type="ChEBI" id="CHEBI:15378"/>
        <dbReference type="ChEBI" id="CHEBI:33019"/>
        <dbReference type="ChEBI" id="CHEBI:58053"/>
        <dbReference type="ChEBI" id="CHEBI:61402"/>
        <dbReference type="EC" id="3.6.1.66"/>
    </reaction>
</comment>
<dbReference type="NCBIfam" id="NF011397">
    <property type="entry name" value="PRK14822.1"/>
    <property type="match status" value="1"/>
</dbReference>
<evidence type="ECO:0000256" key="3">
    <source>
        <dbReference type="ARBA" id="ARBA00022723"/>
    </source>
</evidence>
<proteinExistence type="inferred from homology"/>
<feature type="binding site" evidence="10">
    <location>
        <begin position="9"/>
        <end position="14"/>
    </location>
    <ligand>
        <name>substrate</name>
    </ligand>
</feature>
<dbReference type="GO" id="GO:0000166">
    <property type="term" value="F:nucleotide binding"/>
    <property type="evidence" value="ECO:0007669"/>
    <property type="project" value="UniProtKB-KW"/>
</dbReference>
<protein>
    <recommendedName>
        <fullName evidence="10">dITP/XTP pyrophosphatase</fullName>
        <ecNumber evidence="10">3.6.1.66</ecNumber>
    </recommendedName>
    <alternativeName>
        <fullName evidence="10">Non-canonical purine NTP pyrophosphatase</fullName>
    </alternativeName>
    <alternativeName>
        <fullName evidence="10">Non-standard purine NTP pyrophosphatase</fullName>
    </alternativeName>
    <alternativeName>
        <fullName evidence="10">Nucleoside-triphosphate diphosphatase</fullName>
    </alternativeName>
    <alternativeName>
        <fullName evidence="10">Nucleoside-triphosphate pyrophosphatase</fullName>
        <shortName evidence="10">NTPase</shortName>
    </alternativeName>
</protein>
<keyword evidence="4 10" id="KW-0547">Nucleotide-binding</keyword>
<evidence type="ECO:0000256" key="5">
    <source>
        <dbReference type="ARBA" id="ARBA00022801"/>
    </source>
</evidence>
<evidence type="ECO:0000256" key="1">
    <source>
        <dbReference type="ARBA" id="ARBA00008023"/>
    </source>
</evidence>
<dbReference type="PANTHER" id="PTHR11067">
    <property type="entry name" value="INOSINE TRIPHOSPHATE PYROPHOSPHATASE/HAM1 PROTEIN"/>
    <property type="match status" value="1"/>
</dbReference>
<comment type="cofactor">
    <cofactor evidence="10">
        <name>Mg(2+)</name>
        <dbReference type="ChEBI" id="CHEBI:18420"/>
    </cofactor>
    <text evidence="10">Binds 1 Mg(2+) ion per subunit.</text>
</comment>
<evidence type="ECO:0000256" key="4">
    <source>
        <dbReference type="ARBA" id="ARBA00022741"/>
    </source>
</evidence>
<dbReference type="SUPFAM" id="SSF52972">
    <property type="entry name" value="ITPase-like"/>
    <property type="match status" value="1"/>
</dbReference>
<evidence type="ECO:0000256" key="2">
    <source>
        <dbReference type="ARBA" id="ARBA00011738"/>
    </source>
</evidence>
<comment type="similarity">
    <text evidence="1 10 11">Belongs to the HAM1 NTPase family.</text>
</comment>
<dbReference type="NCBIfam" id="TIGR00042">
    <property type="entry name" value="RdgB/HAM1 family non-canonical purine NTP pyrophosphatase"/>
    <property type="match status" value="1"/>
</dbReference>
<gene>
    <name evidence="12" type="primary">rdgB</name>
    <name evidence="12" type="ORF">PATL70BA_1495</name>
</gene>
<dbReference type="PANTHER" id="PTHR11067:SF9">
    <property type="entry name" value="INOSINE TRIPHOSPHATE PYROPHOSPHATASE"/>
    <property type="match status" value="1"/>
</dbReference>
<keyword evidence="5 10" id="KW-0378">Hydrolase</keyword>
<comment type="caution">
    <text evidence="10">Lacks conserved residue(s) required for the propagation of feature annotation.</text>
</comment>
<comment type="subunit">
    <text evidence="2 10">Homodimer.</text>
</comment>
<feature type="binding site" evidence="10">
    <location>
        <position position="71"/>
    </location>
    <ligand>
        <name>Mg(2+)</name>
        <dbReference type="ChEBI" id="CHEBI:18420"/>
    </ligand>
</feature>
<keyword evidence="7 10" id="KW-0546">Nucleotide metabolism</keyword>
<name>A0A3P7P1K6_9FIRM</name>
<comment type="catalytic activity">
    <reaction evidence="9 10">
        <text>XTP + H2O = XMP + diphosphate + H(+)</text>
        <dbReference type="Rhea" id="RHEA:28610"/>
        <dbReference type="ChEBI" id="CHEBI:15377"/>
        <dbReference type="ChEBI" id="CHEBI:15378"/>
        <dbReference type="ChEBI" id="CHEBI:33019"/>
        <dbReference type="ChEBI" id="CHEBI:57464"/>
        <dbReference type="ChEBI" id="CHEBI:61314"/>
        <dbReference type="EC" id="3.6.1.66"/>
    </reaction>
</comment>
<evidence type="ECO:0000256" key="8">
    <source>
        <dbReference type="ARBA" id="ARBA00051875"/>
    </source>
</evidence>
<dbReference type="GO" id="GO:0005829">
    <property type="term" value="C:cytosol"/>
    <property type="evidence" value="ECO:0007669"/>
    <property type="project" value="TreeGrafter"/>
</dbReference>
<dbReference type="GO" id="GO:0036220">
    <property type="term" value="F:ITP diphosphatase activity"/>
    <property type="evidence" value="ECO:0007669"/>
    <property type="project" value="UniProtKB-UniRule"/>
</dbReference>
<dbReference type="GO" id="GO:0017111">
    <property type="term" value="F:ribonucleoside triphosphate phosphatase activity"/>
    <property type="evidence" value="ECO:0007669"/>
    <property type="project" value="InterPro"/>
</dbReference>
<dbReference type="EC" id="3.6.1.66" evidence="10"/>
<dbReference type="InterPro" id="IPR029001">
    <property type="entry name" value="ITPase-like_fam"/>
</dbReference>
<dbReference type="KEGG" id="cbar:PATL70BA_1495"/>
<feature type="binding site" evidence="10">
    <location>
        <begin position="182"/>
        <end position="183"/>
    </location>
    <ligand>
        <name>substrate</name>
    </ligand>
</feature>
<dbReference type="Pfam" id="PF01725">
    <property type="entry name" value="Ham1p_like"/>
    <property type="match status" value="1"/>
</dbReference>
<dbReference type="HAMAP" id="MF_01405">
    <property type="entry name" value="Non_canon_purine_NTPase"/>
    <property type="match status" value="1"/>
</dbReference>
<evidence type="ECO:0000256" key="9">
    <source>
        <dbReference type="ARBA" id="ARBA00052017"/>
    </source>
</evidence>
<keyword evidence="6 10" id="KW-0460">Magnesium</keyword>
<dbReference type="GO" id="GO:0035870">
    <property type="term" value="F:dITP diphosphatase activity"/>
    <property type="evidence" value="ECO:0007669"/>
    <property type="project" value="UniProtKB-UniRule"/>
</dbReference>
<organism evidence="12 13">
    <name type="scientific">Petrocella atlantisensis</name>
    <dbReference type="NCBI Taxonomy" id="2173034"/>
    <lineage>
        <taxon>Bacteria</taxon>
        <taxon>Bacillati</taxon>
        <taxon>Bacillota</taxon>
        <taxon>Clostridia</taxon>
        <taxon>Lachnospirales</taxon>
        <taxon>Vallitaleaceae</taxon>
        <taxon>Petrocella</taxon>
    </lineage>
</organism>
<dbReference type="GO" id="GO:0009117">
    <property type="term" value="P:nucleotide metabolic process"/>
    <property type="evidence" value="ECO:0007669"/>
    <property type="project" value="UniProtKB-KW"/>
</dbReference>
<accession>A0A3P7P1K6</accession>
<keyword evidence="3 10" id="KW-0479">Metal-binding</keyword>
<comment type="catalytic activity">
    <reaction evidence="8 10">
        <text>dITP + H2O = dIMP + diphosphate + H(+)</text>
        <dbReference type="Rhea" id="RHEA:28342"/>
        <dbReference type="ChEBI" id="CHEBI:15377"/>
        <dbReference type="ChEBI" id="CHEBI:15378"/>
        <dbReference type="ChEBI" id="CHEBI:33019"/>
        <dbReference type="ChEBI" id="CHEBI:61194"/>
        <dbReference type="ChEBI" id="CHEBI:61382"/>
        <dbReference type="EC" id="3.6.1.66"/>
    </reaction>
</comment>
<evidence type="ECO:0000313" key="12">
    <source>
        <dbReference type="EMBL" id="VDN47380.1"/>
    </source>
</evidence>
<dbReference type="CDD" id="cd00515">
    <property type="entry name" value="HAM1"/>
    <property type="match status" value="1"/>
</dbReference>
<keyword evidence="13" id="KW-1185">Reference proteome</keyword>
<feature type="active site" description="Proton acceptor" evidence="10">
    <location>
        <position position="71"/>
    </location>
</feature>
<sequence length="202" mass="22545">MKKQIIFATKNQHKMIEIKEILSDLPYKVVSMEEAGIDIDVVEDGHTFEENAIKKAKEIAEKTGDIVLADDSGLEVDYMNGEPGIYSARFGGETTTYDIKNQMILDRLKNAKEKERSARFVCVIAAAFPDGEVRHVRGTIEGYIADEAKGIGGFGYDPIFYVPEEGCTTAEMTAEKKNAISHRGQALRRMKDALKAYFEVQP</sequence>
<evidence type="ECO:0000256" key="11">
    <source>
        <dbReference type="RuleBase" id="RU003781"/>
    </source>
</evidence>
<feature type="binding site" evidence="10">
    <location>
        <position position="72"/>
    </location>
    <ligand>
        <name>substrate</name>
    </ligand>
</feature>